<dbReference type="AlphaFoldDB" id="A0A327ZEQ4"/>
<dbReference type="InterPro" id="IPR014756">
    <property type="entry name" value="Ig_E-set"/>
</dbReference>
<evidence type="ECO:0000256" key="1">
    <source>
        <dbReference type="SAM" id="SignalP"/>
    </source>
</evidence>
<feature type="chain" id="PRO_5016254073" evidence="1">
    <location>
        <begin position="32"/>
        <end position="301"/>
    </location>
</feature>
<dbReference type="GO" id="GO:0005975">
    <property type="term" value="P:carbohydrate metabolic process"/>
    <property type="evidence" value="ECO:0007669"/>
    <property type="project" value="UniProtKB-ARBA"/>
</dbReference>
<accession>A0A327ZEQ4</accession>
<organism evidence="3 4">
    <name type="scientific">Actinoplanes lutulentus</name>
    <dbReference type="NCBI Taxonomy" id="1287878"/>
    <lineage>
        <taxon>Bacteria</taxon>
        <taxon>Bacillati</taxon>
        <taxon>Actinomycetota</taxon>
        <taxon>Actinomycetes</taxon>
        <taxon>Micromonosporales</taxon>
        <taxon>Micromonosporaceae</taxon>
        <taxon>Actinoplanes</taxon>
    </lineage>
</organism>
<dbReference type="Proteomes" id="UP000249341">
    <property type="component" value="Unassembled WGS sequence"/>
</dbReference>
<dbReference type="SMART" id="SM00429">
    <property type="entry name" value="IPT"/>
    <property type="match status" value="2"/>
</dbReference>
<name>A0A327ZEQ4_9ACTN</name>
<dbReference type="InterPro" id="IPR013783">
    <property type="entry name" value="Ig-like_fold"/>
</dbReference>
<protein>
    <submittedName>
        <fullName evidence="3">IPT/TIG domain-containing protein</fullName>
    </submittedName>
</protein>
<keyword evidence="1" id="KW-0732">Signal</keyword>
<gene>
    <name evidence="3" type="ORF">B0I29_104123</name>
</gene>
<dbReference type="Gene3D" id="2.60.40.10">
    <property type="entry name" value="Immunoglobulins"/>
    <property type="match status" value="2"/>
</dbReference>
<dbReference type="CDD" id="cd00102">
    <property type="entry name" value="IPT"/>
    <property type="match status" value="1"/>
</dbReference>
<feature type="signal peptide" evidence="1">
    <location>
        <begin position="1"/>
        <end position="31"/>
    </location>
</feature>
<dbReference type="EMBL" id="QLMJ01000004">
    <property type="protein sequence ID" value="RAK39586.1"/>
    <property type="molecule type" value="Genomic_DNA"/>
</dbReference>
<evidence type="ECO:0000259" key="2">
    <source>
        <dbReference type="SMART" id="SM00429"/>
    </source>
</evidence>
<proteinExistence type="predicted"/>
<keyword evidence="4" id="KW-1185">Reference proteome</keyword>
<dbReference type="InterPro" id="IPR002909">
    <property type="entry name" value="IPT_dom"/>
</dbReference>
<sequence length="301" mass="29564">MGDTVNNLLRGAAAVTATMALLAVTGVSASAAVAAPAVSTVTPNKISTVGGATVTITGTNFTGVDSVSFGNTDATSFSIVSATKITAVAPVGTNGLTPISVASGSAESAASPRSRITYRSPLGVSGNLTAKASGGPLVLTVTGGTLGATAKEFSAELVSVLLDNKTKLSATWVDASRLKINVPTTAAESAQLTVVHDTITGAPATVTLAPVVTNLTVKSSPLAGGITTMVKVSGANPSGATGFTFGGEDADCVRQGSTTNPQFFCVVPPAAEPGPVVVAFTSAAGTPSRFTPAAAFAYTQN</sequence>
<dbReference type="RefSeq" id="WP_111648809.1">
    <property type="nucleotide sequence ID" value="NZ_JACHWI010000001.1"/>
</dbReference>
<evidence type="ECO:0000313" key="3">
    <source>
        <dbReference type="EMBL" id="RAK39586.1"/>
    </source>
</evidence>
<feature type="domain" description="IPT/TIG" evidence="2">
    <location>
        <begin position="209"/>
        <end position="299"/>
    </location>
</feature>
<comment type="caution">
    <text evidence="3">The sequence shown here is derived from an EMBL/GenBank/DDBJ whole genome shotgun (WGS) entry which is preliminary data.</text>
</comment>
<evidence type="ECO:0000313" key="4">
    <source>
        <dbReference type="Proteomes" id="UP000249341"/>
    </source>
</evidence>
<feature type="domain" description="IPT/TIG" evidence="2">
    <location>
        <begin position="35"/>
        <end position="119"/>
    </location>
</feature>
<dbReference type="Pfam" id="PF01833">
    <property type="entry name" value="TIG"/>
    <property type="match status" value="1"/>
</dbReference>
<reference evidence="3 4" key="1">
    <citation type="submission" date="2018-06" db="EMBL/GenBank/DDBJ databases">
        <title>Genomic Encyclopedia of Type Strains, Phase III (KMG-III): the genomes of soil and plant-associated and newly described type strains.</title>
        <authorList>
            <person name="Whitman W."/>
        </authorList>
    </citation>
    <scope>NUCLEOTIDE SEQUENCE [LARGE SCALE GENOMIC DNA]</scope>
    <source>
        <strain evidence="3 4">CGMCC 4.7090</strain>
    </source>
</reference>
<dbReference type="SUPFAM" id="SSF81296">
    <property type="entry name" value="E set domains"/>
    <property type="match status" value="1"/>
</dbReference>